<evidence type="ECO:0000256" key="7">
    <source>
        <dbReference type="ARBA" id="ARBA00023237"/>
    </source>
</evidence>
<keyword evidence="9" id="KW-1185">Reference proteome</keyword>
<protein>
    <submittedName>
        <fullName evidence="8">TolC family protein</fullName>
    </submittedName>
</protein>
<accession>A0ABS1FVC3</accession>
<evidence type="ECO:0000256" key="1">
    <source>
        <dbReference type="ARBA" id="ARBA00004442"/>
    </source>
</evidence>
<proteinExistence type="inferred from homology"/>
<dbReference type="PANTHER" id="PTHR30026:SF23">
    <property type="entry name" value="TO APRF-PUTATIVE OUTER MEMBRANE EFFLUX PROTEIN OR SECRETED ALKALINE PHOSPHATASE-RELATED"/>
    <property type="match status" value="1"/>
</dbReference>
<evidence type="ECO:0000256" key="2">
    <source>
        <dbReference type="ARBA" id="ARBA00007613"/>
    </source>
</evidence>
<comment type="similarity">
    <text evidence="2">Belongs to the outer membrane factor (OMF) (TC 1.B.17) family.</text>
</comment>
<keyword evidence="5" id="KW-0812">Transmembrane</keyword>
<dbReference type="SUPFAM" id="SSF56954">
    <property type="entry name" value="Outer membrane efflux proteins (OEP)"/>
    <property type="match status" value="1"/>
</dbReference>
<keyword evidence="4" id="KW-1134">Transmembrane beta strand</keyword>
<comment type="subcellular location">
    <subcellularLocation>
        <location evidence="1">Cell outer membrane</location>
    </subcellularLocation>
</comment>
<evidence type="ECO:0000256" key="4">
    <source>
        <dbReference type="ARBA" id="ARBA00022452"/>
    </source>
</evidence>
<comment type="caution">
    <text evidence="8">The sequence shown here is derived from an EMBL/GenBank/DDBJ whole genome shotgun (WGS) entry which is preliminary data.</text>
</comment>
<keyword evidence="3" id="KW-0813">Transport</keyword>
<keyword evidence="7" id="KW-0998">Cell outer membrane</keyword>
<evidence type="ECO:0000256" key="6">
    <source>
        <dbReference type="ARBA" id="ARBA00023136"/>
    </source>
</evidence>
<evidence type="ECO:0000256" key="3">
    <source>
        <dbReference type="ARBA" id="ARBA00022448"/>
    </source>
</evidence>
<evidence type="ECO:0000256" key="5">
    <source>
        <dbReference type="ARBA" id="ARBA00022692"/>
    </source>
</evidence>
<dbReference type="RefSeq" id="WP_200245876.1">
    <property type="nucleotide sequence ID" value="NZ_JAENHK010000010.1"/>
</dbReference>
<dbReference type="Proteomes" id="UP000628669">
    <property type="component" value="Unassembled WGS sequence"/>
</dbReference>
<evidence type="ECO:0000313" key="9">
    <source>
        <dbReference type="Proteomes" id="UP000628669"/>
    </source>
</evidence>
<organism evidence="8 9">
    <name type="scientific">Chryseobacterium paridis</name>
    <dbReference type="NCBI Taxonomy" id="2800328"/>
    <lineage>
        <taxon>Bacteria</taxon>
        <taxon>Pseudomonadati</taxon>
        <taxon>Bacteroidota</taxon>
        <taxon>Flavobacteriia</taxon>
        <taxon>Flavobacteriales</taxon>
        <taxon>Weeksellaceae</taxon>
        <taxon>Chryseobacterium group</taxon>
        <taxon>Chryseobacterium</taxon>
    </lineage>
</organism>
<gene>
    <name evidence="8" type="ORF">JHL15_11555</name>
</gene>
<dbReference type="InterPro" id="IPR003423">
    <property type="entry name" value="OMP_efflux"/>
</dbReference>
<dbReference type="PANTHER" id="PTHR30026">
    <property type="entry name" value="OUTER MEMBRANE PROTEIN TOLC"/>
    <property type="match status" value="1"/>
</dbReference>
<dbReference type="EMBL" id="JAENHK010000010">
    <property type="protein sequence ID" value="MBK1896393.1"/>
    <property type="molecule type" value="Genomic_DNA"/>
</dbReference>
<name>A0ABS1FVC3_9FLAO</name>
<dbReference type="Pfam" id="PF02321">
    <property type="entry name" value="OEP"/>
    <property type="match status" value="1"/>
</dbReference>
<sequence length="439" mass="50244">MKRYIILLYLAVSAGIKAQIQDNPSVLTLNKIWNISESQNKQLKLAELAKEESDISILEAKDKQLPELSVVGDFRLNSKFLLYENGLFSSPQSVPIKGYGYGLGYNLDFNLYSGGKDKRNIEIKKEEKIRKQYEFELQEDNVKYMIAASYYDLYKFQEFESFISSEISSEKKQLSTIENLNKNGIVLKSDVLRISVKLSQLELSDSDVKKKIDLTKQRLNILMGRSGTEPLDISSEDILETKDLQGSNYEDYLTAALANSPDIKIVSANQTLSELNIKQVKSSLLPKISLYSRYNYTYPQISFYPYSNDLWGFGQIGLKVTYSVDNLYKSKHTIAHAYNLNKQEIEKRRIKQDDLSIKVRDAFLEREQARESVETAELTIRQSTESVRVIRNSYLNQQSLLTDLLDAENILLQAKFNLISAEANLRLSHIKLLIITGTL</sequence>
<dbReference type="InterPro" id="IPR051906">
    <property type="entry name" value="TolC-like"/>
</dbReference>
<evidence type="ECO:0000313" key="8">
    <source>
        <dbReference type="EMBL" id="MBK1896393.1"/>
    </source>
</evidence>
<dbReference type="Gene3D" id="1.20.1600.10">
    <property type="entry name" value="Outer membrane efflux proteins (OEP)"/>
    <property type="match status" value="1"/>
</dbReference>
<keyword evidence="6" id="KW-0472">Membrane</keyword>
<reference evidence="9" key="1">
    <citation type="submission" date="2021-01" db="EMBL/GenBank/DDBJ databases">
        <title>Genome public.</title>
        <authorList>
            <person name="Liu C."/>
            <person name="Sun Q."/>
        </authorList>
    </citation>
    <scope>NUCLEOTIDE SEQUENCE [LARGE SCALE GENOMIC DNA]</scope>
    <source>
        <strain evidence="9">YIM B02567</strain>
    </source>
</reference>